<dbReference type="InterPro" id="IPR029068">
    <property type="entry name" value="Glyas_Bleomycin-R_OHBP_Dase"/>
</dbReference>
<protein>
    <submittedName>
        <fullName evidence="2">VOC family protein</fullName>
    </submittedName>
</protein>
<sequence length="129" mass="14419">MIDRIGHINIKTPLFEETCAFYTGLFDLVRGPALTMADQETNAWLSTAAGQPIIHVNTGAETIAAGAPSRLDHIAFECSDVAEMRARLEQLGVTYVHSQTRLDWMQQIFFRDPNGVRIELTFDTRHAGE</sequence>
<dbReference type="Gene3D" id="3.10.180.10">
    <property type="entry name" value="2,3-Dihydroxybiphenyl 1,2-Dioxygenase, domain 1"/>
    <property type="match status" value="1"/>
</dbReference>
<dbReference type="Pfam" id="PF00903">
    <property type="entry name" value="Glyoxalase"/>
    <property type="match status" value="1"/>
</dbReference>
<dbReference type="PANTHER" id="PTHR21366">
    <property type="entry name" value="GLYOXALASE FAMILY PROTEIN"/>
    <property type="match status" value="1"/>
</dbReference>
<dbReference type="PROSITE" id="PS51819">
    <property type="entry name" value="VOC"/>
    <property type="match status" value="1"/>
</dbReference>
<dbReference type="InterPro" id="IPR050383">
    <property type="entry name" value="GlyoxalaseI/FosfomycinResist"/>
</dbReference>
<dbReference type="PANTHER" id="PTHR21366:SF14">
    <property type="entry name" value="GLYOXALASE DOMAIN-CONTAINING PROTEIN 5"/>
    <property type="match status" value="1"/>
</dbReference>
<dbReference type="RefSeq" id="WP_273690051.1">
    <property type="nucleotide sequence ID" value="NZ_CP117411.1"/>
</dbReference>
<gene>
    <name evidence="2" type="ORF">PQ455_05795</name>
</gene>
<evidence type="ECO:0000313" key="3">
    <source>
        <dbReference type="Proteomes" id="UP001220395"/>
    </source>
</evidence>
<reference evidence="2 3" key="1">
    <citation type="submission" date="2023-02" db="EMBL/GenBank/DDBJ databases">
        <title>Genome sequence of Sphingomonas naphthae.</title>
        <authorList>
            <person name="Kim S."/>
            <person name="Heo J."/>
            <person name="Kwon S.-W."/>
        </authorList>
    </citation>
    <scope>NUCLEOTIDE SEQUENCE [LARGE SCALE GENOMIC DNA]</scope>
    <source>
        <strain evidence="2 3">KACC 18716</strain>
    </source>
</reference>
<dbReference type="SUPFAM" id="SSF54593">
    <property type="entry name" value="Glyoxalase/Bleomycin resistance protein/Dihydroxybiphenyl dioxygenase"/>
    <property type="match status" value="1"/>
</dbReference>
<proteinExistence type="predicted"/>
<evidence type="ECO:0000313" key="2">
    <source>
        <dbReference type="EMBL" id="WCT74739.1"/>
    </source>
</evidence>
<dbReference type="InterPro" id="IPR037523">
    <property type="entry name" value="VOC_core"/>
</dbReference>
<evidence type="ECO:0000259" key="1">
    <source>
        <dbReference type="PROSITE" id="PS51819"/>
    </source>
</evidence>
<feature type="domain" description="VOC" evidence="1">
    <location>
        <begin position="4"/>
        <end position="123"/>
    </location>
</feature>
<dbReference type="InterPro" id="IPR004360">
    <property type="entry name" value="Glyas_Fos-R_dOase_dom"/>
</dbReference>
<dbReference type="EMBL" id="CP117411">
    <property type="protein sequence ID" value="WCT74739.1"/>
    <property type="molecule type" value="Genomic_DNA"/>
</dbReference>
<dbReference type="Proteomes" id="UP001220395">
    <property type="component" value="Chromosome"/>
</dbReference>
<organism evidence="2 3">
    <name type="scientific">Sphingomonas naphthae</name>
    <dbReference type="NCBI Taxonomy" id="1813468"/>
    <lineage>
        <taxon>Bacteria</taxon>
        <taxon>Pseudomonadati</taxon>
        <taxon>Pseudomonadota</taxon>
        <taxon>Alphaproteobacteria</taxon>
        <taxon>Sphingomonadales</taxon>
        <taxon>Sphingomonadaceae</taxon>
        <taxon>Sphingomonas</taxon>
    </lineage>
</organism>
<keyword evidence="3" id="KW-1185">Reference proteome</keyword>
<accession>A0ABY7TS94</accession>
<name>A0ABY7TS94_9SPHN</name>